<evidence type="ECO:0000256" key="4">
    <source>
        <dbReference type="ARBA" id="ARBA00083301"/>
    </source>
</evidence>
<dbReference type="OrthoDB" id="809632at2759"/>
<dbReference type="InterPro" id="IPR045010">
    <property type="entry name" value="MDR_fam"/>
</dbReference>
<evidence type="ECO:0000259" key="7">
    <source>
        <dbReference type="Pfam" id="PF16884"/>
    </source>
</evidence>
<dbReference type="InterPro" id="IPR011032">
    <property type="entry name" value="GroES-like_sf"/>
</dbReference>
<evidence type="ECO:0000256" key="3">
    <source>
        <dbReference type="ARBA" id="ARBA00069006"/>
    </source>
</evidence>
<dbReference type="Pfam" id="PF00107">
    <property type="entry name" value="ADH_zinc_N"/>
    <property type="match status" value="1"/>
</dbReference>
<feature type="region of interest" description="Disordered" evidence="5">
    <location>
        <begin position="83"/>
        <end position="161"/>
    </location>
</feature>
<comment type="pathway">
    <text evidence="1">Mycotoxin biosynthesis.</text>
</comment>
<dbReference type="Gene3D" id="3.40.50.720">
    <property type="entry name" value="NAD(P)-binding Rossmann-like Domain"/>
    <property type="match status" value="1"/>
</dbReference>
<feature type="compositionally biased region" description="Polar residues" evidence="5">
    <location>
        <begin position="17"/>
        <end position="46"/>
    </location>
</feature>
<keyword evidence="9" id="KW-1185">Reference proteome</keyword>
<evidence type="ECO:0000259" key="6">
    <source>
        <dbReference type="Pfam" id="PF00107"/>
    </source>
</evidence>
<dbReference type="SUPFAM" id="SSF50129">
    <property type="entry name" value="GroES-like"/>
    <property type="match status" value="1"/>
</dbReference>
<organism evidence="8 9">
    <name type="scientific">Fusarium agapanthi</name>
    <dbReference type="NCBI Taxonomy" id="1803897"/>
    <lineage>
        <taxon>Eukaryota</taxon>
        <taxon>Fungi</taxon>
        <taxon>Dikarya</taxon>
        <taxon>Ascomycota</taxon>
        <taxon>Pezizomycotina</taxon>
        <taxon>Sordariomycetes</taxon>
        <taxon>Hypocreomycetidae</taxon>
        <taxon>Hypocreales</taxon>
        <taxon>Nectriaceae</taxon>
        <taxon>Fusarium</taxon>
        <taxon>Fusarium fujikuroi species complex</taxon>
    </lineage>
</organism>
<feature type="region of interest" description="Disordered" evidence="5">
    <location>
        <begin position="1"/>
        <end position="46"/>
    </location>
</feature>
<dbReference type="Gene3D" id="3.90.180.10">
    <property type="entry name" value="Medium-chain alcohol dehydrogenases, catalytic domain"/>
    <property type="match status" value="1"/>
</dbReference>
<protein>
    <recommendedName>
        <fullName evidence="3">Dehydrogenase FUB6</fullName>
    </recommendedName>
    <alternativeName>
        <fullName evidence="4">Fusaric acid biosynthesis protein 6</fullName>
    </alternativeName>
</protein>
<evidence type="ECO:0000256" key="5">
    <source>
        <dbReference type="SAM" id="MobiDB-lite"/>
    </source>
</evidence>
<dbReference type="PANTHER" id="PTHR43205">
    <property type="entry name" value="PROSTAGLANDIN REDUCTASE"/>
    <property type="match status" value="1"/>
</dbReference>
<dbReference type="SUPFAM" id="SSF51735">
    <property type="entry name" value="NAD(P)-binding Rossmann-fold domains"/>
    <property type="match status" value="1"/>
</dbReference>
<dbReference type="CDD" id="cd05288">
    <property type="entry name" value="PGDH"/>
    <property type="match status" value="1"/>
</dbReference>
<feature type="compositionally biased region" description="Low complexity" evidence="5">
    <location>
        <begin position="118"/>
        <end position="139"/>
    </location>
</feature>
<dbReference type="InterPro" id="IPR036291">
    <property type="entry name" value="NAD(P)-bd_dom_sf"/>
</dbReference>
<dbReference type="FunFam" id="3.40.50.720:FF:000121">
    <property type="entry name" value="Prostaglandin reductase 2"/>
    <property type="match status" value="1"/>
</dbReference>
<feature type="compositionally biased region" description="Polar residues" evidence="5">
    <location>
        <begin position="83"/>
        <end position="102"/>
    </location>
</feature>
<dbReference type="AlphaFoldDB" id="A0A9P5B7I6"/>
<sequence length="701" mass="77056">MSYNNDEQARRAQAARNTQWASNSSQPQNRTPYQTGTNSNPNESRIHTTGNVLMNLLNSPSSHSIPGLPHNPAPLSLAFQSPIRQQESHSTVLGNATHDQGGSSRGPPGVGFSAQPTNYYAQPPNYYAQPPGSYAQAPQNPGPGPSGSQAAQTHTHRPMSNPDYRVAMQERTAEHHKKLAGGLRMENLNISNEGYDSGQYIQDKCKGKEKETVNRFPNPPQPNQNYPRPQMPYRWPTPVITNDNIDDPGTSGHVQERFFLGCMGVLERPFSGPTCVSCEEIPRLQTSGAMSPPSKALLHPYASPHRHGPQPMLQYEWRLDEDISIKTGPGYDDPKGIISIFKLYFLATINMTDHTEAKVWVFANKTEGTPTIDGPNPTFRLDTIELPTLKEEQILVKVLYISNDAGLRTFIGCTVDEDRMYVPPIKIGDPMHSGVIGQVLESNSARFEPDDLVMEPYRSWWGDKIILDTDTVQHIAPLPNNLSITHYLGAFGGSGLAGYVGLLHIAQAKPEHTIVVSAAAGATGSIVVQTAVKLLGAKRVVGIAGGEEKCAWVRDYLGAHACVDYKSPTFVQDLKEATPDEVDIYFDNVGGAVLDGVLARMKKFGTIAVCGAVSTYNSDKPTMLKNWFEIISQRLTLKGFFLFDHMDKIPDGMEQLIKAAADRRFNVDIENIVPAKIEDMPRAWIDVYNGGNKGKSITKLI</sequence>
<evidence type="ECO:0000256" key="1">
    <source>
        <dbReference type="ARBA" id="ARBA00004685"/>
    </source>
</evidence>
<feature type="domain" description="Alcohol dehydrogenase-like C-terminal" evidence="6">
    <location>
        <begin position="523"/>
        <end position="651"/>
    </location>
</feature>
<proteinExistence type="predicted"/>
<reference evidence="8" key="1">
    <citation type="submission" date="2020-01" db="EMBL/GenBank/DDBJ databases">
        <title>Identification and distribution of gene clusters putatively required for synthesis of sphingolipid metabolism inhibitors in phylogenetically diverse species of the filamentous fungus Fusarium.</title>
        <authorList>
            <person name="Kim H.-S."/>
            <person name="Busman M."/>
            <person name="Brown D.W."/>
            <person name="Divon H."/>
            <person name="Uhlig S."/>
            <person name="Proctor R.H."/>
        </authorList>
    </citation>
    <scope>NUCLEOTIDE SEQUENCE</scope>
    <source>
        <strain evidence="8">NRRL 31653</strain>
    </source>
</reference>
<dbReference type="GO" id="GO:0016628">
    <property type="term" value="F:oxidoreductase activity, acting on the CH-CH group of donors, NAD or NADP as acceptor"/>
    <property type="evidence" value="ECO:0007669"/>
    <property type="project" value="InterPro"/>
</dbReference>
<feature type="domain" description="Oxidoreductase N-terminal" evidence="7">
    <location>
        <begin position="358"/>
        <end position="474"/>
    </location>
</feature>
<dbReference type="InterPro" id="IPR041694">
    <property type="entry name" value="ADH_N_2"/>
</dbReference>
<dbReference type="Proteomes" id="UP000737391">
    <property type="component" value="Unassembled WGS sequence"/>
</dbReference>
<evidence type="ECO:0000313" key="9">
    <source>
        <dbReference type="Proteomes" id="UP000737391"/>
    </source>
</evidence>
<accession>A0A9P5B7I6</accession>
<keyword evidence="2" id="KW-0560">Oxidoreductase</keyword>
<dbReference type="EMBL" id="LUFC02000585">
    <property type="protein sequence ID" value="KAF4496003.1"/>
    <property type="molecule type" value="Genomic_DNA"/>
</dbReference>
<dbReference type="InterPro" id="IPR013149">
    <property type="entry name" value="ADH-like_C"/>
</dbReference>
<evidence type="ECO:0000313" key="8">
    <source>
        <dbReference type="EMBL" id="KAF4496003.1"/>
    </source>
</evidence>
<dbReference type="Pfam" id="PF16884">
    <property type="entry name" value="ADH_N_2"/>
    <property type="match status" value="1"/>
</dbReference>
<name>A0A9P5B7I6_9HYPO</name>
<gene>
    <name evidence="8" type="ORF">FAGAP_7876</name>
</gene>
<comment type="caution">
    <text evidence="8">The sequence shown here is derived from an EMBL/GenBank/DDBJ whole genome shotgun (WGS) entry which is preliminary data.</text>
</comment>
<dbReference type="PANTHER" id="PTHR43205:SF19">
    <property type="entry name" value="ENOYL REDUCTASE (ER) DOMAIN-CONTAINING PROTEIN"/>
    <property type="match status" value="1"/>
</dbReference>
<evidence type="ECO:0000256" key="2">
    <source>
        <dbReference type="ARBA" id="ARBA00023002"/>
    </source>
</evidence>